<keyword evidence="1" id="KW-1133">Transmembrane helix</keyword>
<sequence>MRKGYSLVILVVVTALISAGITRLILINNEPKFYKIDYLVRDIKIEDFQLVSIGNSVYIPMGLKIQYKGNIDAKVKFLIIGLKKGEYYLFSMTTGNFEFTTDNREKYFPSNTFLKKINISKDTNLDLIIEYEMGIDVVKEHIKINLEDYKNQDILKDE</sequence>
<accession>A0ABS4K3Q5</accession>
<protein>
    <submittedName>
        <fullName evidence="2">Uncharacterized protein</fullName>
    </submittedName>
</protein>
<keyword evidence="1" id="KW-0472">Membrane</keyword>
<name>A0ABS4K3Q5_9CLOT</name>
<dbReference type="RefSeq" id="WP_021281969.1">
    <property type="nucleotide sequence ID" value="NZ_JAGGLL010000016.1"/>
</dbReference>
<evidence type="ECO:0000313" key="2">
    <source>
        <dbReference type="EMBL" id="MBP2022420.1"/>
    </source>
</evidence>
<comment type="caution">
    <text evidence="2">The sequence shown here is derived from an EMBL/GenBank/DDBJ whole genome shotgun (WGS) entry which is preliminary data.</text>
</comment>
<organism evidence="2 3">
    <name type="scientific">Clostridium punense</name>
    <dbReference type="NCBI Taxonomy" id="1054297"/>
    <lineage>
        <taxon>Bacteria</taxon>
        <taxon>Bacillati</taxon>
        <taxon>Bacillota</taxon>
        <taxon>Clostridia</taxon>
        <taxon>Eubacteriales</taxon>
        <taxon>Clostridiaceae</taxon>
        <taxon>Clostridium</taxon>
    </lineage>
</organism>
<keyword evidence="1" id="KW-0812">Transmembrane</keyword>
<gene>
    <name evidence="2" type="ORF">J2Z44_002241</name>
</gene>
<dbReference type="Proteomes" id="UP001519308">
    <property type="component" value="Unassembled WGS sequence"/>
</dbReference>
<evidence type="ECO:0000256" key="1">
    <source>
        <dbReference type="SAM" id="Phobius"/>
    </source>
</evidence>
<feature type="transmembrane region" description="Helical" evidence="1">
    <location>
        <begin position="6"/>
        <end position="26"/>
    </location>
</feature>
<dbReference type="EMBL" id="JAGGLL010000016">
    <property type="protein sequence ID" value="MBP2022420.1"/>
    <property type="molecule type" value="Genomic_DNA"/>
</dbReference>
<reference evidence="2 3" key="1">
    <citation type="submission" date="2021-03" db="EMBL/GenBank/DDBJ databases">
        <title>Genomic Encyclopedia of Type Strains, Phase IV (KMG-IV): sequencing the most valuable type-strain genomes for metagenomic binning, comparative biology and taxonomic classification.</title>
        <authorList>
            <person name="Goeker M."/>
        </authorList>
    </citation>
    <scope>NUCLEOTIDE SEQUENCE [LARGE SCALE GENOMIC DNA]</scope>
    <source>
        <strain evidence="2 3">DSM 28650</strain>
    </source>
</reference>
<evidence type="ECO:0000313" key="3">
    <source>
        <dbReference type="Proteomes" id="UP001519308"/>
    </source>
</evidence>
<proteinExistence type="predicted"/>
<keyword evidence="3" id="KW-1185">Reference proteome</keyword>